<comment type="caution">
    <text evidence="1">The sequence shown here is derived from an EMBL/GenBank/DDBJ whole genome shotgun (WGS) entry which is preliminary data.</text>
</comment>
<sequence length="193" mass="22374">MDELAQTVVIPLAIFIPLFHEIANISNDITDLYKTAYTNKRICGVLLDRVQAAEAAVKNLIIREKERSEFFTGPNNVIIRRLVGTMKNIRDFIKEISKLNSLRKYLVSKGIEERFKELTKEFDGYMSNLKFTITIELRAQIERDNLALRTDQEETNQLLFQLAESINFNQKKVDNDINYIKEDVVSIKKDVAE</sequence>
<dbReference type="EMBL" id="CAJVPZ010041730">
    <property type="protein sequence ID" value="CAG8762323.1"/>
    <property type="molecule type" value="Genomic_DNA"/>
</dbReference>
<gene>
    <name evidence="1" type="ORF">RFULGI_LOCUS14402</name>
</gene>
<proteinExistence type="predicted"/>
<dbReference type="CDD" id="cd21037">
    <property type="entry name" value="MLKL_NTD"/>
    <property type="match status" value="1"/>
</dbReference>
<dbReference type="InterPro" id="IPR036537">
    <property type="entry name" value="Adaptor_Cbl_N_dom_sf"/>
</dbReference>
<evidence type="ECO:0000313" key="2">
    <source>
        <dbReference type="Proteomes" id="UP000789396"/>
    </source>
</evidence>
<accession>A0A9N9J2L6</accession>
<dbReference type="Gene3D" id="1.20.930.20">
    <property type="entry name" value="Adaptor protein Cbl, N-terminal domain"/>
    <property type="match status" value="1"/>
</dbReference>
<dbReference type="GO" id="GO:0007166">
    <property type="term" value="P:cell surface receptor signaling pathway"/>
    <property type="evidence" value="ECO:0007669"/>
    <property type="project" value="InterPro"/>
</dbReference>
<keyword evidence="2" id="KW-1185">Reference proteome</keyword>
<name>A0A9N9J2L6_9GLOM</name>
<feature type="non-terminal residue" evidence="1">
    <location>
        <position position="1"/>
    </location>
</feature>
<dbReference type="OrthoDB" id="2446089at2759"/>
<dbReference type="Proteomes" id="UP000789396">
    <property type="component" value="Unassembled WGS sequence"/>
</dbReference>
<dbReference type="InterPro" id="IPR059179">
    <property type="entry name" value="MLKL-like_MCAfunc"/>
</dbReference>
<protein>
    <submittedName>
        <fullName evidence="1">8756_t:CDS:1</fullName>
    </submittedName>
</protein>
<organism evidence="1 2">
    <name type="scientific">Racocetra fulgida</name>
    <dbReference type="NCBI Taxonomy" id="60492"/>
    <lineage>
        <taxon>Eukaryota</taxon>
        <taxon>Fungi</taxon>
        <taxon>Fungi incertae sedis</taxon>
        <taxon>Mucoromycota</taxon>
        <taxon>Glomeromycotina</taxon>
        <taxon>Glomeromycetes</taxon>
        <taxon>Diversisporales</taxon>
        <taxon>Gigasporaceae</taxon>
        <taxon>Racocetra</taxon>
    </lineage>
</organism>
<reference evidence="1" key="1">
    <citation type="submission" date="2021-06" db="EMBL/GenBank/DDBJ databases">
        <authorList>
            <person name="Kallberg Y."/>
            <person name="Tangrot J."/>
            <person name="Rosling A."/>
        </authorList>
    </citation>
    <scope>NUCLEOTIDE SEQUENCE</scope>
    <source>
        <strain evidence="1">IN212</strain>
    </source>
</reference>
<evidence type="ECO:0000313" key="1">
    <source>
        <dbReference type="EMBL" id="CAG8762323.1"/>
    </source>
</evidence>
<dbReference type="AlphaFoldDB" id="A0A9N9J2L6"/>